<dbReference type="Pfam" id="PF16486">
    <property type="entry name" value="ArgoN"/>
    <property type="match status" value="1"/>
</dbReference>
<evidence type="ECO:0000259" key="2">
    <source>
        <dbReference type="SMART" id="SM01163"/>
    </source>
</evidence>
<feature type="region of interest" description="Disordered" evidence="1">
    <location>
        <begin position="289"/>
        <end position="323"/>
    </location>
</feature>
<dbReference type="SUPFAM" id="SSF101690">
    <property type="entry name" value="PAZ domain"/>
    <property type="match status" value="1"/>
</dbReference>
<dbReference type="Proteomes" id="UP001303760">
    <property type="component" value="Unassembled WGS sequence"/>
</dbReference>
<evidence type="ECO:0000313" key="4">
    <source>
        <dbReference type="Proteomes" id="UP001303760"/>
    </source>
</evidence>
<organism evidence="3 4">
    <name type="scientific">Achaetomium macrosporum</name>
    <dbReference type="NCBI Taxonomy" id="79813"/>
    <lineage>
        <taxon>Eukaryota</taxon>
        <taxon>Fungi</taxon>
        <taxon>Dikarya</taxon>
        <taxon>Ascomycota</taxon>
        <taxon>Pezizomycotina</taxon>
        <taxon>Sordariomycetes</taxon>
        <taxon>Sordariomycetidae</taxon>
        <taxon>Sordariales</taxon>
        <taxon>Chaetomiaceae</taxon>
        <taxon>Achaetomium</taxon>
    </lineage>
</organism>
<protein>
    <recommendedName>
        <fullName evidence="2">Argonaute linker 1 domain-containing protein</fullName>
    </recommendedName>
</protein>
<dbReference type="InterPro" id="IPR014811">
    <property type="entry name" value="ArgoL1"/>
</dbReference>
<dbReference type="PANTHER" id="PTHR22891">
    <property type="entry name" value="EUKARYOTIC TRANSLATION INITIATION FACTOR 2C"/>
    <property type="match status" value="1"/>
</dbReference>
<reference evidence="3" key="2">
    <citation type="submission" date="2023-05" db="EMBL/GenBank/DDBJ databases">
        <authorList>
            <consortium name="Lawrence Berkeley National Laboratory"/>
            <person name="Steindorff A."/>
            <person name="Hensen N."/>
            <person name="Bonometti L."/>
            <person name="Westerberg I."/>
            <person name="Brannstrom I.O."/>
            <person name="Guillou S."/>
            <person name="Cros-Aarteil S."/>
            <person name="Calhoun S."/>
            <person name="Haridas S."/>
            <person name="Kuo A."/>
            <person name="Mondo S."/>
            <person name="Pangilinan J."/>
            <person name="Riley R."/>
            <person name="Labutti K."/>
            <person name="Andreopoulos B."/>
            <person name="Lipzen A."/>
            <person name="Chen C."/>
            <person name="Yanf M."/>
            <person name="Daum C."/>
            <person name="Ng V."/>
            <person name="Clum A."/>
            <person name="Ohm R."/>
            <person name="Martin F."/>
            <person name="Silar P."/>
            <person name="Natvig D."/>
            <person name="Lalanne C."/>
            <person name="Gautier V."/>
            <person name="Ament-Velasquez S.L."/>
            <person name="Kruys A."/>
            <person name="Hutchinson M.I."/>
            <person name="Powell A.J."/>
            <person name="Barry K."/>
            <person name="Miller A.N."/>
            <person name="Grigoriev I.V."/>
            <person name="Debuchy R."/>
            <person name="Gladieux P."/>
            <person name="Thoren M.H."/>
            <person name="Johannesson H."/>
        </authorList>
    </citation>
    <scope>NUCLEOTIDE SEQUENCE</scope>
    <source>
        <strain evidence="3">CBS 532.94</strain>
    </source>
</reference>
<dbReference type="InterPro" id="IPR032474">
    <property type="entry name" value="Argonaute_N"/>
</dbReference>
<evidence type="ECO:0000313" key="3">
    <source>
        <dbReference type="EMBL" id="KAK4232690.1"/>
    </source>
</evidence>
<keyword evidence="4" id="KW-1185">Reference proteome</keyword>
<name>A0AAN7BZZ3_9PEZI</name>
<evidence type="ECO:0000256" key="1">
    <source>
        <dbReference type="SAM" id="MobiDB-lite"/>
    </source>
</evidence>
<proteinExistence type="predicted"/>
<gene>
    <name evidence="3" type="ORF">C8A03DRAFT_39722</name>
</gene>
<dbReference type="EMBL" id="MU861036">
    <property type="protein sequence ID" value="KAK4232690.1"/>
    <property type="molecule type" value="Genomic_DNA"/>
</dbReference>
<feature type="domain" description="Argonaute linker 1" evidence="2">
    <location>
        <begin position="145"/>
        <end position="198"/>
    </location>
</feature>
<feature type="non-terminal residue" evidence="3">
    <location>
        <position position="1"/>
    </location>
</feature>
<dbReference type="AlphaFoldDB" id="A0AAN7BZZ3"/>
<sequence>LIDLTAALFAPDLALYQYALSVSPSASGRKLTQIIRLLLKAPELAEFQQDIVSDFKSTCISRQKLPQDDMNIAITYRAEGEDEPRQGAPSYEVRILYTNTLSVGELTEYLTSTDLAASYGNKQALIQAFNIFLNHYTKSQDNLRTIGTARAFSLRPDTAKWDLGGGLTAIRGFFASVRAATCRILVNVNVTHAAFYNDGPLGQLIVAFNYQRRGGKTRLASFLKRVRVRTIHLREKKNKFSEVIYRAKTIVGLATPNDGHGLAHPPKVREFGARPKLVEFWLDSGLPVQPGPATEASGSQVKKKKKGRKGEDPKIPAASSSSGGRYISIYDYFLNTY</sequence>
<dbReference type="InterPro" id="IPR036085">
    <property type="entry name" value="PAZ_dom_sf"/>
</dbReference>
<comment type="caution">
    <text evidence="3">The sequence shown here is derived from an EMBL/GenBank/DDBJ whole genome shotgun (WGS) entry which is preliminary data.</text>
</comment>
<accession>A0AAN7BZZ3</accession>
<dbReference type="Pfam" id="PF08699">
    <property type="entry name" value="ArgoL1"/>
    <property type="match status" value="1"/>
</dbReference>
<dbReference type="SMART" id="SM01163">
    <property type="entry name" value="DUF1785"/>
    <property type="match status" value="1"/>
</dbReference>
<reference evidence="3" key="1">
    <citation type="journal article" date="2023" name="Mol. Phylogenet. Evol.">
        <title>Genome-scale phylogeny and comparative genomics of the fungal order Sordariales.</title>
        <authorList>
            <person name="Hensen N."/>
            <person name="Bonometti L."/>
            <person name="Westerberg I."/>
            <person name="Brannstrom I.O."/>
            <person name="Guillou S."/>
            <person name="Cros-Aarteil S."/>
            <person name="Calhoun S."/>
            <person name="Haridas S."/>
            <person name="Kuo A."/>
            <person name="Mondo S."/>
            <person name="Pangilinan J."/>
            <person name="Riley R."/>
            <person name="LaButti K."/>
            <person name="Andreopoulos B."/>
            <person name="Lipzen A."/>
            <person name="Chen C."/>
            <person name="Yan M."/>
            <person name="Daum C."/>
            <person name="Ng V."/>
            <person name="Clum A."/>
            <person name="Steindorff A."/>
            <person name="Ohm R.A."/>
            <person name="Martin F."/>
            <person name="Silar P."/>
            <person name="Natvig D.O."/>
            <person name="Lalanne C."/>
            <person name="Gautier V."/>
            <person name="Ament-Velasquez S.L."/>
            <person name="Kruys A."/>
            <person name="Hutchinson M.I."/>
            <person name="Powell A.J."/>
            <person name="Barry K."/>
            <person name="Miller A.N."/>
            <person name="Grigoriev I.V."/>
            <person name="Debuchy R."/>
            <person name="Gladieux P."/>
            <person name="Hiltunen Thoren M."/>
            <person name="Johannesson H."/>
        </authorList>
    </citation>
    <scope>NUCLEOTIDE SEQUENCE</scope>
    <source>
        <strain evidence="3">CBS 532.94</strain>
    </source>
</reference>